<dbReference type="SMART" id="SM00665">
    <property type="entry name" value="B561"/>
    <property type="match status" value="1"/>
</dbReference>
<evidence type="ECO:0000256" key="3">
    <source>
        <dbReference type="ARBA" id="ARBA00022692"/>
    </source>
</evidence>
<feature type="domain" description="Cytochrome b561" evidence="10">
    <location>
        <begin position="165"/>
        <end position="372"/>
    </location>
</feature>
<dbReference type="AlphaFoldDB" id="A0A086TM45"/>
<proteinExistence type="predicted"/>
<dbReference type="GO" id="GO:0016020">
    <property type="term" value="C:membrane"/>
    <property type="evidence" value="ECO:0007669"/>
    <property type="project" value="UniProtKB-SubCell"/>
</dbReference>
<evidence type="ECO:0000256" key="2">
    <source>
        <dbReference type="ARBA" id="ARBA00022448"/>
    </source>
</evidence>
<dbReference type="PROSITE" id="PS50836">
    <property type="entry name" value="DOMON"/>
    <property type="match status" value="1"/>
</dbReference>
<feature type="compositionally biased region" description="Polar residues" evidence="7">
    <location>
        <begin position="154"/>
        <end position="166"/>
    </location>
</feature>
<dbReference type="InterPro" id="IPR006593">
    <property type="entry name" value="Cyt_b561/ferric_Rdtase_TM"/>
</dbReference>
<dbReference type="SMART" id="SM00664">
    <property type="entry name" value="DoH"/>
    <property type="match status" value="1"/>
</dbReference>
<keyword evidence="2" id="KW-0813">Transport</keyword>
<keyword evidence="5 8" id="KW-1133">Transmembrane helix</keyword>
<evidence type="ECO:0000259" key="10">
    <source>
        <dbReference type="PROSITE" id="PS50939"/>
    </source>
</evidence>
<protein>
    <recommendedName>
        <fullName evidence="13">Cytochrome b561 domain-containing protein</fullName>
    </recommendedName>
</protein>
<sequence length="389" mass="42306">MCISATIFSADTNTIEFSLFSMIPVGWLGLGIGGNPTGMAGNDLAICWPSTTGNDAVISQRAATNNGQPSVLTDTVAFQVQHNKSGLSSSNMDFTCTFSRPLNLATAPIASTATSINVIYAIGLQAVSGSGNPQQAKIQQHAFTGHGALNIQRKQGASSDANNSVTPAPGTGGSGSMNGSTLQSELDKMLADERIYNLLVQVHGILMTIAFLFIFPMGAILVRFFSHLHHVFRWHRPLQVSGFLIVIAAFACIFIAAYKSPQGPPKISASTHAEFGVILVTAMVLQICIGIFIFHTFDISRADRPRLRLVITTWMHRFWGYTVLIGGLIQINLGMTLYGMWPTGQEAVWYVYDAWVAILVVAFVLGSAFKWWRDRRGKETLSKEVQEEE</sequence>
<comment type="subcellular location">
    <subcellularLocation>
        <location evidence="1">Membrane</location>
    </subcellularLocation>
</comment>
<dbReference type="CDD" id="cd08760">
    <property type="entry name" value="Cyt_b561_FRRS1_like"/>
    <property type="match status" value="1"/>
</dbReference>
<dbReference type="Pfam" id="PF16010">
    <property type="entry name" value="CDH-cyt"/>
    <property type="match status" value="1"/>
</dbReference>
<keyword evidence="12" id="KW-1185">Reference proteome</keyword>
<dbReference type="PANTHER" id="PTHR47797">
    <property type="entry name" value="DEHYDROGENASE, PUTATIVE (AFU_ORTHOLOGUE AFUA_8G05805)-RELATED"/>
    <property type="match status" value="1"/>
</dbReference>
<evidence type="ECO:0000256" key="5">
    <source>
        <dbReference type="ARBA" id="ARBA00022989"/>
    </source>
</evidence>
<reference evidence="11 12" key="1">
    <citation type="submission" date="2011-02" db="EMBL/GenBank/DDBJ databases">
        <title>The Genome Sequence of Mortierella verticillata NRRL 6337.</title>
        <authorList>
            <consortium name="The Broad Institute Genome Sequencing Platform"/>
            <person name="Russ C."/>
            <person name="Cuomo C."/>
            <person name="Burger G."/>
            <person name="Gray M.W."/>
            <person name="Holland P.W.H."/>
            <person name="King N."/>
            <person name="Lang F.B.F."/>
            <person name="Roger A.J."/>
            <person name="Ruiz-Trillo I."/>
            <person name="Young S.K."/>
            <person name="Zeng Q."/>
            <person name="Gargeya S."/>
            <person name="Alvarado L."/>
            <person name="Berlin A."/>
            <person name="Chapman S.B."/>
            <person name="Chen Z."/>
            <person name="Freedman E."/>
            <person name="Gellesch M."/>
            <person name="Goldberg J."/>
            <person name="Griggs A."/>
            <person name="Gujja S."/>
            <person name="Heilman E."/>
            <person name="Heiman D."/>
            <person name="Howarth C."/>
            <person name="Mehta T."/>
            <person name="Neiman D."/>
            <person name="Pearson M."/>
            <person name="Roberts A."/>
            <person name="Saif S."/>
            <person name="Shea T."/>
            <person name="Shenoy N."/>
            <person name="Sisk P."/>
            <person name="Stolte C."/>
            <person name="Sykes S."/>
            <person name="White J."/>
            <person name="Yandava C."/>
            <person name="Haas B."/>
            <person name="Nusbaum C."/>
            <person name="Birren B."/>
        </authorList>
    </citation>
    <scope>NUCLEOTIDE SEQUENCE [LARGE SCALE GENOMIC DNA]</scope>
    <source>
        <strain evidence="11 12">NRRL 6337</strain>
    </source>
</reference>
<dbReference type="InterPro" id="IPR015920">
    <property type="entry name" value="Cellobiose_DH-like_cyt"/>
</dbReference>
<dbReference type="InterPro" id="IPR005018">
    <property type="entry name" value="DOMON_domain"/>
</dbReference>
<feature type="transmembrane region" description="Helical" evidence="8">
    <location>
        <begin position="204"/>
        <end position="226"/>
    </location>
</feature>
<dbReference type="Gene3D" id="2.60.40.1210">
    <property type="entry name" value="Cellobiose dehydrogenase, cytochrome domain"/>
    <property type="match status" value="1"/>
</dbReference>
<feature type="transmembrane region" description="Helical" evidence="8">
    <location>
        <begin position="318"/>
        <end position="341"/>
    </location>
</feature>
<dbReference type="Pfam" id="PF03188">
    <property type="entry name" value="Cytochrom_B561"/>
    <property type="match status" value="1"/>
</dbReference>
<dbReference type="SUPFAM" id="SSF49344">
    <property type="entry name" value="CBD9-like"/>
    <property type="match status" value="1"/>
</dbReference>
<dbReference type="EMBL" id="KN042429">
    <property type="protein sequence ID" value="KFH63022.1"/>
    <property type="molecule type" value="Genomic_DNA"/>
</dbReference>
<dbReference type="Gene3D" id="1.20.120.1770">
    <property type="match status" value="1"/>
</dbReference>
<gene>
    <name evidence="11" type="ORF">MVEG_11060</name>
</gene>
<evidence type="ECO:0000256" key="7">
    <source>
        <dbReference type="SAM" id="MobiDB-lite"/>
    </source>
</evidence>
<name>A0A086TM45_9FUNG</name>
<evidence type="ECO:0000256" key="1">
    <source>
        <dbReference type="ARBA" id="ARBA00004370"/>
    </source>
</evidence>
<feature type="transmembrane region" description="Helical" evidence="8">
    <location>
        <begin position="238"/>
        <end position="258"/>
    </location>
</feature>
<keyword evidence="6 8" id="KW-0472">Membrane</keyword>
<dbReference type="Proteomes" id="UP000243308">
    <property type="component" value="Unassembled WGS sequence"/>
</dbReference>
<dbReference type="PANTHER" id="PTHR47797:SF3">
    <property type="entry name" value="CYTOCHROME B561 DOMAIN-CONTAINING PROTEIN"/>
    <property type="match status" value="1"/>
</dbReference>
<organism evidence="11 12">
    <name type="scientific">Podila verticillata NRRL 6337</name>
    <dbReference type="NCBI Taxonomy" id="1069443"/>
    <lineage>
        <taxon>Eukaryota</taxon>
        <taxon>Fungi</taxon>
        <taxon>Fungi incertae sedis</taxon>
        <taxon>Mucoromycota</taxon>
        <taxon>Mortierellomycotina</taxon>
        <taxon>Mortierellomycetes</taxon>
        <taxon>Mortierellales</taxon>
        <taxon>Mortierellaceae</taxon>
        <taxon>Podila</taxon>
    </lineage>
</organism>
<evidence type="ECO:0000259" key="9">
    <source>
        <dbReference type="PROSITE" id="PS50836"/>
    </source>
</evidence>
<evidence type="ECO:0000256" key="4">
    <source>
        <dbReference type="ARBA" id="ARBA00022982"/>
    </source>
</evidence>
<feature type="domain" description="DOMON" evidence="9">
    <location>
        <begin position="1"/>
        <end position="123"/>
    </location>
</feature>
<evidence type="ECO:0000256" key="6">
    <source>
        <dbReference type="ARBA" id="ARBA00023136"/>
    </source>
</evidence>
<keyword evidence="3 8" id="KW-0812">Transmembrane</keyword>
<evidence type="ECO:0000256" key="8">
    <source>
        <dbReference type="SAM" id="Phobius"/>
    </source>
</evidence>
<dbReference type="OrthoDB" id="366214at2759"/>
<evidence type="ECO:0000313" key="12">
    <source>
        <dbReference type="Proteomes" id="UP000243308"/>
    </source>
</evidence>
<evidence type="ECO:0000313" key="11">
    <source>
        <dbReference type="EMBL" id="KFH63022.1"/>
    </source>
</evidence>
<keyword evidence="4" id="KW-0249">Electron transport</keyword>
<feature type="region of interest" description="Disordered" evidence="7">
    <location>
        <begin position="154"/>
        <end position="180"/>
    </location>
</feature>
<feature type="transmembrane region" description="Helical" evidence="8">
    <location>
        <begin position="278"/>
        <end position="297"/>
    </location>
</feature>
<feature type="transmembrane region" description="Helical" evidence="8">
    <location>
        <begin position="347"/>
        <end position="369"/>
    </location>
</feature>
<accession>A0A086TM45</accession>
<evidence type="ECO:0008006" key="13">
    <source>
        <dbReference type="Google" id="ProtNLM"/>
    </source>
</evidence>
<dbReference type="PROSITE" id="PS50939">
    <property type="entry name" value="CYTOCHROME_B561"/>
    <property type="match status" value="1"/>
</dbReference>